<dbReference type="RefSeq" id="WP_212774746.1">
    <property type="nucleotide sequence ID" value="NZ_AP024601.1"/>
</dbReference>
<accession>A0A8D5UE78</accession>
<sequence length="93" mass="11028">MCNITMQERLYLRKYISSLQRTTIGKEQGLNLSILNKLENPHLSFDRREYNYLIEKLSDYLEDACNCRNEYEINLLQSLIVKLEKRVKSSHSG</sequence>
<name>A0A8D5UE78_9BACL</name>
<reference evidence="1" key="2">
    <citation type="journal article" date="2021" name="Microbiol. Resour. Announc.">
        <title>Complete Genome Sequence of Polycladomyces abyssicola JIR-001T, Isolated from Hemipelagic Sediment in Deep Seawater.</title>
        <authorList>
            <person name="Tsubouchi T."/>
            <person name="Kaneko Y."/>
        </authorList>
    </citation>
    <scope>NUCLEOTIDE SEQUENCE</scope>
    <source>
        <strain evidence="1">JIR-001</strain>
    </source>
</reference>
<protein>
    <submittedName>
        <fullName evidence="1">Uncharacterized protein</fullName>
    </submittedName>
</protein>
<organism evidence="1 2">
    <name type="scientific">Polycladomyces abyssicola</name>
    <dbReference type="NCBI Taxonomy" id="1125966"/>
    <lineage>
        <taxon>Bacteria</taxon>
        <taxon>Bacillati</taxon>
        <taxon>Bacillota</taxon>
        <taxon>Bacilli</taxon>
        <taxon>Bacillales</taxon>
        <taxon>Thermoactinomycetaceae</taxon>
        <taxon>Polycladomyces</taxon>
    </lineage>
</organism>
<evidence type="ECO:0000313" key="1">
    <source>
        <dbReference type="EMBL" id="BCU81530.1"/>
    </source>
</evidence>
<dbReference type="Proteomes" id="UP000677436">
    <property type="component" value="Chromosome"/>
</dbReference>
<gene>
    <name evidence="1" type="ORF">JIR001_13130</name>
</gene>
<dbReference type="AlphaFoldDB" id="A0A8D5UE78"/>
<proteinExistence type="predicted"/>
<dbReference type="KEGG" id="pabs:JIR001_13130"/>
<evidence type="ECO:0000313" key="2">
    <source>
        <dbReference type="Proteomes" id="UP000677436"/>
    </source>
</evidence>
<reference evidence="1" key="1">
    <citation type="journal article" date="2013" name="Int. J. Syst. Evol. Microbiol.">
        <title>Polycladomyces abyssicola gen. nov., sp. nov., a thermophilic filamentous bacterium isolated from hemipelagic sediment.</title>
        <authorList>
            <person name="Tsubouchi T."/>
            <person name="Shimane Y."/>
            <person name="Mori K."/>
            <person name="Usui K."/>
            <person name="Hiraki T."/>
            <person name="Tame A."/>
            <person name="Uematsu K."/>
            <person name="Maruyama T."/>
            <person name="Hatada Y."/>
        </authorList>
    </citation>
    <scope>NUCLEOTIDE SEQUENCE</scope>
    <source>
        <strain evidence="1">JIR-001</strain>
    </source>
</reference>
<dbReference type="EMBL" id="AP024601">
    <property type="protein sequence ID" value="BCU81530.1"/>
    <property type="molecule type" value="Genomic_DNA"/>
</dbReference>
<keyword evidence="2" id="KW-1185">Reference proteome</keyword>